<reference evidence="2" key="1">
    <citation type="journal article" date="2014" name="Int. J. Syst. Evol. Microbiol.">
        <title>Complete genome of a new Firmicutes species belonging to the dominant human colonic microbiota ('Ruminococcus bicirculans') reveals two chromosomes and a selective capacity to utilize plant glucans.</title>
        <authorList>
            <consortium name="NISC Comparative Sequencing Program"/>
            <person name="Wegmann U."/>
            <person name="Louis P."/>
            <person name="Goesmann A."/>
            <person name="Henrissat B."/>
            <person name="Duncan S.H."/>
            <person name="Flint H.J."/>
        </authorList>
    </citation>
    <scope>NUCLEOTIDE SEQUENCE</scope>
    <source>
        <strain evidence="2">NBRC 103408</strain>
    </source>
</reference>
<dbReference type="PANTHER" id="PTHR13156">
    <property type="entry name" value="NADH-UBIQUINONE OXIDOREDUCTASE 13 KD-A SUBUNIT"/>
    <property type="match status" value="1"/>
</dbReference>
<dbReference type="PANTHER" id="PTHR13156:SF0">
    <property type="entry name" value="NADH DEHYDROGENASE [UBIQUINONE] IRON-SULFUR PROTEIN 6, MITOCHONDRIAL"/>
    <property type="match status" value="1"/>
</dbReference>
<evidence type="ECO:0000313" key="3">
    <source>
        <dbReference type="Proteomes" id="UP001161409"/>
    </source>
</evidence>
<dbReference type="EMBL" id="BSNF01000001">
    <property type="protein sequence ID" value="GLQ05181.1"/>
    <property type="molecule type" value="Genomic_DNA"/>
</dbReference>
<dbReference type="InterPro" id="IPR019401">
    <property type="entry name" value="Znf_CHCC"/>
</dbReference>
<dbReference type="RefSeq" id="WP_169559201.1">
    <property type="nucleotide sequence ID" value="NZ_BSNF01000001.1"/>
</dbReference>
<keyword evidence="2" id="KW-0863">Zinc-finger</keyword>
<accession>A0ABQ5U175</accession>
<dbReference type="GO" id="GO:0008270">
    <property type="term" value="F:zinc ion binding"/>
    <property type="evidence" value="ECO:0007669"/>
    <property type="project" value="UniProtKB-KW"/>
</dbReference>
<dbReference type="Gene3D" id="2.60.260.40">
    <property type="entry name" value="q5lls5 like domains"/>
    <property type="match status" value="1"/>
</dbReference>
<evidence type="ECO:0000259" key="1">
    <source>
        <dbReference type="Pfam" id="PF10276"/>
    </source>
</evidence>
<keyword evidence="3" id="KW-1185">Reference proteome</keyword>
<reference evidence="2" key="2">
    <citation type="submission" date="2023-01" db="EMBL/GenBank/DDBJ databases">
        <title>Draft genome sequence of Sneathiella chinensis strain NBRC 103408.</title>
        <authorList>
            <person name="Sun Q."/>
            <person name="Mori K."/>
        </authorList>
    </citation>
    <scope>NUCLEOTIDE SEQUENCE</scope>
    <source>
        <strain evidence="2">NBRC 103408</strain>
    </source>
</reference>
<dbReference type="Proteomes" id="UP001161409">
    <property type="component" value="Unassembled WGS sequence"/>
</dbReference>
<dbReference type="Pfam" id="PF10276">
    <property type="entry name" value="zf-CHCC"/>
    <property type="match status" value="1"/>
</dbReference>
<comment type="caution">
    <text evidence="2">The sequence shown here is derived from an EMBL/GenBank/DDBJ whole genome shotgun (WGS) entry which is preliminary data.</text>
</comment>
<keyword evidence="2" id="KW-0862">Zinc</keyword>
<feature type="domain" description="Zinc finger CHCC-type" evidence="1">
    <location>
        <begin position="13"/>
        <end position="47"/>
    </location>
</feature>
<sequence length="59" mass="6311">MEAPEKTEVETLKVACDGGKGALGHPRVYLNLGDKGQVECPYCGHLFVLKEGAKISDAH</sequence>
<gene>
    <name evidence="2" type="ORF">GCM10007924_04020</name>
</gene>
<keyword evidence="2" id="KW-0479">Metal-binding</keyword>
<name>A0ABQ5U175_9PROT</name>
<organism evidence="2 3">
    <name type="scientific">Sneathiella chinensis</name>
    <dbReference type="NCBI Taxonomy" id="349750"/>
    <lineage>
        <taxon>Bacteria</taxon>
        <taxon>Pseudomonadati</taxon>
        <taxon>Pseudomonadota</taxon>
        <taxon>Alphaproteobacteria</taxon>
        <taxon>Sneathiellales</taxon>
        <taxon>Sneathiellaceae</taxon>
        <taxon>Sneathiella</taxon>
    </lineage>
</organism>
<proteinExistence type="predicted"/>
<evidence type="ECO:0000313" key="2">
    <source>
        <dbReference type="EMBL" id="GLQ05181.1"/>
    </source>
</evidence>
<protein>
    <submittedName>
        <fullName evidence="2">Zinc-finger domain-containing protein</fullName>
    </submittedName>
</protein>